<dbReference type="SUPFAM" id="SSF56112">
    <property type="entry name" value="Protein kinase-like (PK-like)"/>
    <property type="match status" value="1"/>
</dbReference>
<evidence type="ECO:0000256" key="8">
    <source>
        <dbReference type="ARBA" id="ARBA00038271"/>
    </source>
</evidence>
<feature type="compositionally biased region" description="Low complexity" evidence="11">
    <location>
        <begin position="653"/>
        <end position="673"/>
    </location>
</feature>
<dbReference type="GO" id="GO:0005856">
    <property type="term" value="C:cytoskeleton"/>
    <property type="evidence" value="ECO:0007669"/>
    <property type="project" value="TreeGrafter"/>
</dbReference>
<evidence type="ECO:0000256" key="5">
    <source>
        <dbReference type="ARBA" id="ARBA00022741"/>
    </source>
</evidence>
<dbReference type="SMART" id="SM00220">
    <property type="entry name" value="S_TKc"/>
    <property type="match status" value="1"/>
</dbReference>
<keyword evidence="2" id="KW-0723">Serine/threonine-protein kinase</keyword>
<dbReference type="GO" id="GO:0005524">
    <property type="term" value="F:ATP binding"/>
    <property type="evidence" value="ECO:0007669"/>
    <property type="project" value="UniProtKB-KW"/>
</dbReference>
<dbReference type="PANTHER" id="PTHR22988:SF71">
    <property type="entry name" value="CITRON RHO-INTERACTING KINASE"/>
    <property type="match status" value="1"/>
</dbReference>
<keyword evidence="7" id="KW-0067">ATP-binding</keyword>
<feature type="region of interest" description="Disordered" evidence="11">
    <location>
        <begin position="637"/>
        <end position="733"/>
    </location>
</feature>
<keyword evidence="5" id="KW-0547">Nucleotide-binding</keyword>
<keyword evidence="4" id="KW-0808">Transferase</keyword>
<dbReference type="Pfam" id="PF00069">
    <property type="entry name" value="Pkinase"/>
    <property type="match status" value="1"/>
</dbReference>
<organism evidence="13 14">
    <name type="scientific">Lentinula aciculospora</name>
    <dbReference type="NCBI Taxonomy" id="153920"/>
    <lineage>
        <taxon>Eukaryota</taxon>
        <taxon>Fungi</taxon>
        <taxon>Dikarya</taxon>
        <taxon>Basidiomycota</taxon>
        <taxon>Agaricomycotina</taxon>
        <taxon>Agaricomycetes</taxon>
        <taxon>Agaricomycetidae</taxon>
        <taxon>Agaricales</taxon>
        <taxon>Marasmiineae</taxon>
        <taxon>Omphalotaceae</taxon>
        <taxon>Lentinula</taxon>
    </lineage>
</organism>
<dbReference type="InterPro" id="IPR000719">
    <property type="entry name" value="Prot_kinase_dom"/>
</dbReference>
<dbReference type="PROSITE" id="PS00108">
    <property type="entry name" value="PROTEIN_KINASE_ST"/>
    <property type="match status" value="1"/>
</dbReference>
<evidence type="ECO:0000256" key="6">
    <source>
        <dbReference type="ARBA" id="ARBA00022777"/>
    </source>
</evidence>
<dbReference type="GO" id="GO:0004674">
    <property type="term" value="F:protein serine/threonine kinase activity"/>
    <property type="evidence" value="ECO:0007669"/>
    <property type="project" value="UniProtKB-KW"/>
</dbReference>
<keyword evidence="3" id="KW-0597">Phosphoprotein</keyword>
<feature type="compositionally biased region" description="Polar residues" evidence="11">
    <location>
        <begin position="468"/>
        <end position="483"/>
    </location>
</feature>
<evidence type="ECO:0000313" key="13">
    <source>
        <dbReference type="EMBL" id="KAJ4474249.1"/>
    </source>
</evidence>
<dbReference type="GO" id="GO:0031032">
    <property type="term" value="P:actomyosin structure organization"/>
    <property type="evidence" value="ECO:0007669"/>
    <property type="project" value="TreeGrafter"/>
</dbReference>
<comment type="catalytic activity">
    <reaction evidence="10">
        <text>L-seryl-[protein] + ATP = O-phospho-L-seryl-[protein] + ADP + H(+)</text>
        <dbReference type="Rhea" id="RHEA:17989"/>
        <dbReference type="Rhea" id="RHEA-COMP:9863"/>
        <dbReference type="Rhea" id="RHEA-COMP:11604"/>
        <dbReference type="ChEBI" id="CHEBI:15378"/>
        <dbReference type="ChEBI" id="CHEBI:29999"/>
        <dbReference type="ChEBI" id="CHEBI:30616"/>
        <dbReference type="ChEBI" id="CHEBI:83421"/>
        <dbReference type="ChEBI" id="CHEBI:456216"/>
        <dbReference type="EC" id="2.7.11.1"/>
    </reaction>
</comment>
<dbReference type="InterPro" id="IPR050839">
    <property type="entry name" value="Rho-assoc_Ser/Thr_Kinase"/>
</dbReference>
<evidence type="ECO:0000256" key="10">
    <source>
        <dbReference type="ARBA" id="ARBA00048679"/>
    </source>
</evidence>
<comment type="similarity">
    <text evidence="8">Belongs to the protein kinase superfamily. STE Ser/Thr protein kinase family. COT1 subfamily.</text>
</comment>
<feature type="region of interest" description="Disordered" evidence="11">
    <location>
        <begin position="745"/>
        <end position="799"/>
    </location>
</feature>
<keyword evidence="6 13" id="KW-0418">Kinase</keyword>
<keyword evidence="14" id="KW-1185">Reference proteome</keyword>
<name>A0A9W9A5W5_9AGAR</name>
<comment type="caution">
    <text evidence="13">The sequence shown here is derived from an EMBL/GenBank/DDBJ whole genome shotgun (WGS) entry which is preliminary data.</text>
</comment>
<evidence type="ECO:0000256" key="7">
    <source>
        <dbReference type="ARBA" id="ARBA00022840"/>
    </source>
</evidence>
<dbReference type="InterPro" id="IPR008271">
    <property type="entry name" value="Ser/Thr_kinase_AS"/>
</dbReference>
<dbReference type="FunFam" id="1.10.510.10:FF:000024">
    <property type="entry name" value="Probable serine/threonine-protein kinase cot-1"/>
    <property type="match status" value="1"/>
</dbReference>
<accession>A0A9W9A5W5</accession>
<evidence type="ECO:0000256" key="1">
    <source>
        <dbReference type="ARBA" id="ARBA00012513"/>
    </source>
</evidence>
<feature type="domain" description="Protein kinase" evidence="12">
    <location>
        <begin position="58"/>
        <end position="353"/>
    </location>
</feature>
<evidence type="ECO:0000313" key="14">
    <source>
        <dbReference type="Proteomes" id="UP001150266"/>
    </source>
</evidence>
<comment type="catalytic activity">
    <reaction evidence="9">
        <text>L-threonyl-[protein] + ATP = O-phospho-L-threonyl-[protein] + ADP + H(+)</text>
        <dbReference type="Rhea" id="RHEA:46608"/>
        <dbReference type="Rhea" id="RHEA-COMP:11060"/>
        <dbReference type="Rhea" id="RHEA-COMP:11605"/>
        <dbReference type="ChEBI" id="CHEBI:15378"/>
        <dbReference type="ChEBI" id="CHEBI:30013"/>
        <dbReference type="ChEBI" id="CHEBI:30616"/>
        <dbReference type="ChEBI" id="CHEBI:61977"/>
        <dbReference type="ChEBI" id="CHEBI:456216"/>
        <dbReference type="EC" id="2.7.11.1"/>
    </reaction>
</comment>
<dbReference type="AlphaFoldDB" id="A0A9W9A5W5"/>
<dbReference type="EC" id="2.7.11.1" evidence="1"/>
<dbReference type="Gene3D" id="1.10.510.10">
    <property type="entry name" value="Transferase(Phosphotransferase) domain 1"/>
    <property type="match status" value="1"/>
</dbReference>
<dbReference type="PROSITE" id="PS50011">
    <property type="entry name" value="PROTEIN_KINASE_DOM"/>
    <property type="match status" value="1"/>
</dbReference>
<feature type="compositionally biased region" description="Basic and acidic residues" evidence="11">
    <location>
        <begin position="773"/>
        <end position="792"/>
    </location>
</feature>
<dbReference type="GO" id="GO:0005737">
    <property type="term" value="C:cytoplasm"/>
    <property type="evidence" value="ECO:0007669"/>
    <property type="project" value="TreeGrafter"/>
</dbReference>
<feature type="region of interest" description="Disordered" evidence="11">
    <location>
        <begin position="460"/>
        <end position="483"/>
    </location>
</feature>
<evidence type="ECO:0000256" key="9">
    <source>
        <dbReference type="ARBA" id="ARBA00047899"/>
    </source>
</evidence>
<evidence type="ECO:0000256" key="3">
    <source>
        <dbReference type="ARBA" id="ARBA00022553"/>
    </source>
</evidence>
<evidence type="ECO:0000256" key="11">
    <source>
        <dbReference type="SAM" id="MobiDB-lite"/>
    </source>
</evidence>
<sequence>MSLSWIHRKTRLQELLKSKGDEDEDGLALDRLLHGQLVIGKTARTTEIDTLRFQDRDLQILGTLEYGQFGVIDVVTCKLDSRVYIRKSIEKKFALRTREQCSPQFERDILLKALRTQTPWVPHMLCAFHTPTHLNLVMDYAEGGTLWDVLESSPLEGRVSEDDLRWWAPQIVSAIHWCHNQGFVHRDIKPHNFVITQTAHILLIDFGTAAPLHPPSQDGSRLVPKQYCVVPCGTCDYISPEILKAHEQALVALEIQDSQDPVLTNEEEVYGLETDWWSLGAMLYEMAYGVAPFFAEDIRRTYFKIMDHRRSLKFNADVSLSVQYEDLLRRLLTDAEFRLGRRNIAEITSHPFFDGLDWDALSEQTKPLHLHLPQFSYSIPEAKADTSERPSEEFSQPFAFSALFQSSAVTSSPGLSIFHDTPSLKGSKSISESNSSSASSFIGFSWGPAKDAFPDVHMEEHAEHEQPNHTGLSPASLPKWNSTPRSLRIPSSWLTPTPISQGRDLHPPGHLITPSTQGYVHAFSTPIRPMELSATPYHAQTLPRTMNSTARRMVTRRAVSDREAMKQLVDCIGMSARKKVLESGRKPRILNSFANGTVTGRSSLSRASGTSTIRKELRFVHDMDTPSTCLRYQKTGYEPSVHSSGSGISRLFGSGVQSNSGGSDSGDGLTTGTDTDEDTSMGTCSEAPPSPSPSPRPGSAMSMMSMMSKRSGTPTLTSTFSQRIHGTPSITSRSYSNSALLAPAPSISISDTSGRNRSGSGSFIRRTKSYAIRQEDQVGESKKNFASERDSETPEVLNNQTQTRIRRRTVTGLTISFEHETLDELEVKHAAIMEDISILERRLGRFRRSVA</sequence>
<feature type="compositionally biased region" description="Polar residues" evidence="11">
    <location>
        <begin position="713"/>
        <end position="733"/>
    </location>
</feature>
<dbReference type="PANTHER" id="PTHR22988">
    <property type="entry name" value="MYOTONIC DYSTROPHY S/T KINASE-RELATED"/>
    <property type="match status" value="1"/>
</dbReference>
<proteinExistence type="inferred from homology"/>
<gene>
    <name evidence="13" type="ORF">J3R30DRAFT_3507057</name>
</gene>
<feature type="compositionally biased region" description="Polar residues" evidence="11">
    <location>
        <begin position="747"/>
        <end position="761"/>
    </location>
</feature>
<protein>
    <recommendedName>
        <fullName evidence="1">non-specific serine/threonine protein kinase</fullName>
        <ecNumber evidence="1">2.7.11.1</ecNumber>
    </recommendedName>
</protein>
<evidence type="ECO:0000256" key="2">
    <source>
        <dbReference type="ARBA" id="ARBA00022527"/>
    </source>
</evidence>
<dbReference type="EMBL" id="JAOTPV010000016">
    <property type="protein sequence ID" value="KAJ4474249.1"/>
    <property type="molecule type" value="Genomic_DNA"/>
</dbReference>
<dbReference type="Proteomes" id="UP001150266">
    <property type="component" value="Unassembled WGS sequence"/>
</dbReference>
<dbReference type="OrthoDB" id="3359639at2759"/>
<evidence type="ECO:0000256" key="4">
    <source>
        <dbReference type="ARBA" id="ARBA00022679"/>
    </source>
</evidence>
<dbReference type="InterPro" id="IPR011009">
    <property type="entry name" value="Kinase-like_dom_sf"/>
</dbReference>
<feature type="compositionally biased region" description="Low complexity" evidence="11">
    <location>
        <begin position="697"/>
        <end position="712"/>
    </location>
</feature>
<dbReference type="Gene3D" id="3.30.200.20">
    <property type="entry name" value="Phosphorylase Kinase, domain 1"/>
    <property type="match status" value="1"/>
</dbReference>
<evidence type="ECO:0000259" key="12">
    <source>
        <dbReference type="PROSITE" id="PS50011"/>
    </source>
</evidence>
<reference evidence="13" key="1">
    <citation type="submission" date="2022-08" db="EMBL/GenBank/DDBJ databases">
        <title>A Global Phylogenomic Analysis of the Shiitake Genus Lentinula.</title>
        <authorList>
            <consortium name="DOE Joint Genome Institute"/>
            <person name="Sierra-Patev S."/>
            <person name="Min B."/>
            <person name="Naranjo-Ortiz M."/>
            <person name="Looney B."/>
            <person name="Konkel Z."/>
            <person name="Slot J.C."/>
            <person name="Sakamoto Y."/>
            <person name="Steenwyk J.L."/>
            <person name="Rokas A."/>
            <person name="Carro J."/>
            <person name="Camarero S."/>
            <person name="Ferreira P."/>
            <person name="Molpeceres G."/>
            <person name="Ruiz-Duenas F.J."/>
            <person name="Serrano A."/>
            <person name="Henrissat B."/>
            <person name="Drula E."/>
            <person name="Hughes K.W."/>
            <person name="Mata J.L."/>
            <person name="Ishikawa N.K."/>
            <person name="Vargas-Isla R."/>
            <person name="Ushijima S."/>
            <person name="Smith C.A."/>
            <person name="Ahrendt S."/>
            <person name="Andreopoulos W."/>
            <person name="He G."/>
            <person name="Labutti K."/>
            <person name="Lipzen A."/>
            <person name="Ng V."/>
            <person name="Riley R."/>
            <person name="Sandor L."/>
            <person name="Barry K."/>
            <person name="Martinez A.T."/>
            <person name="Xiao Y."/>
            <person name="Gibbons J.G."/>
            <person name="Terashima K."/>
            <person name="Grigoriev I.V."/>
            <person name="Hibbett D.S."/>
        </authorList>
    </citation>
    <scope>NUCLEOTIDE SEQUENCE</scope>
    <source>
        <strain evidence="13">JLM2183</strain>
    </source>
</reference>